<name>A0A9N8H1X4_9STRA</name>
<dbReference type="PROSITE" id="PS50255">
    <property type="entry name" value="CYTOCHROME_B5_2"/>
    <property type="match status" value="1"/>
</dbReference>
<dbReference type="EMBL" id="CAICTM010000001">
    <property type="protein sequence ID" value="CAB9496075.1"/>
    <property type="molecule type" value="Genomic_DNA"/>
</dbReference>
<dbReference type="Proteomes" id="UP001153069">
    <property type="component" value="Unassembled WGS sequence"/>
</dbReference>
<dbReference type="SUPFAM" id="SSF55856">
    <property type="entry name" value="Cytochrome b5-like heme/steroid binding domain"/>
    <property type="match status" value="1"/>
</dbReference>
<dbReference type="Gene3D" id="3.10.120.10">
    <property type="entry name" value="Cytochrome b5-like heme/steroid binding domain"/>
    <property type="match status" value="1"/>
</dbReference>
<dbReference type="GO" id="GO:0016020">
    <property type="term" value="C:membrane"/>
    <property type="evidence" value="ECO:0007669"/>
    <property type="project" value="TreeGrafter"/>
</dbReference>
<accession>A0A9N8H1X4</accession>
<organism evidence="7 8">
    <name type="scientific">Seminavis robusta</name>
    <dbReference type="NCBI Taxonomy" id="568900"/>
    <lineage>
        <taxon>Eukaryota</taxon>
        <taxon>Sar</taxon>
        <taxon>Stramenopiles</taxon>
        <taxon>Ochrophyta</taxon>
        <taxon>Bacillariophyta</taxon>
        <taxon>Bacillariophyceae</taxon>
        <taxon>Bacillariophycidae</taxon>
        <taxon>Naviculales</taxon>
        <taxon>Naviculaceae</taxon>
        <taxon>Seminavis</taxon>
    </lineage>
</organism>
<evidence type="ECO:0000313" key="8">
    <source>
        <dbReference type="Proteomes" id="UP001153069"/>
    </source>
</evidence>
<keyword evidence="1" id="KW-0349">Heme</keyword>
<dbReference type="InterPro" id="IPR001199">
    <property type="entry name" value="Cyt_B5-like_heme/steroid-bd"/>
</dbReference>
<sequence length="70" mass="7308">MFFSSWKLFSVTVLLAGRADGQYSASDVQSHSSSGDCWTVVDSKVYDVTSYAGSHPGGSGVVHGMCGKDG</sequence>
<feature type="chain" id="PRO_5040206707" evidence="5">
    <location>
        <begin position="22"/>
        <end position="70"/>
    </location>
</feature>
<evidence type="ECO:0000313" key="7">
    <source>
        <dbReference type="EMBL" id="CAB9496075.1"/>
    </source>
</evidence>
<dbReference type="AlphaFoldDB" id="A0A9N8H1X4"/>
<dbReference type="InterPro" id="IPR050668">
    <property type="entry name" value="Cytochrome_b5"/>
</dbReference>
<keyword evidence="3" id="KW-0408">Iron</keyword>
<keyword evidence="2" id="KW-0479">Metal-binding</keyword>
<evidence type="ECO:0000256" key="1">
    <source>
        <dbReference type="ARBA" id="ARBA00022617"/>
    </source>
</evidence>
<keyword evidence="5" id="KW-0732">Signal</keyword>
<proteinExistence type="inferred from homology"/>
<evidence type="ECO:0000256" key="4">
    <source>
        <dbReference type="ARBA" id="ARBA00038168"/>
    </source>
</evidence>
<evidence type="ECO:0000259" key="6">
    <source>
        <dbReference type="PROSITE" id="PS50255"/>
    </source>
</evidence>
<dbReference type="Pfam" id="PF00173">
    <property type="entry name" value="Cyt-b5"/>
    <property type="match status" value="1"/>
</dbReference>
<gene>
    <name evidence="7" type="ORF">SEMRO_1_G000540.1</name>
</gene>
<dbReference type="GO" id="GO:0020037">
    <property type="term" value="F:heme binding"/>
    <property type="evidence" value="ECO:0007669"/>
    <property type="project" value="TreeGrafter"/>
</dbReference>
<evidence type="ECO:0000256" key="2">
    <source>
        <dbReference type="ARBA" id="ARBA00022723"/>
    </source>
</evidence>
<feature type="domain" description="Cytochrome b5 heme-binding" evidence="6">
    <location>
        <begin position="20"/>
        <end position="70"/>
    </location>
</feature>
<dbReference type="InterPro" id="IPR036400">
    <property type="entry name" value="Cyt_B5-like_heme/steroid_sf"/>
</dbReference>
<keyword evidence="8" id="KW-1185">Reference proteome</keyword>
<reference evidence="7" key="1">
    <citation type="submission" date="2020-06" db="EMBL/GenBank/DDBJ databases">
        <authorList>
            <consortium name="Plant Systems Biology data submission"/>
        </authorList>
    </citation>
    <scope>NUCLEOTIDE SEQUENCE</scope>
    <source>
        <strain evidence="7">D6</strain>
    </source>
</reference>
<evidence type="ECO:0000256" key="5">
    <source>
        <dbReference type="SAM" id="SignalP"/>
    </source>
</evidence>
<comment type="caution">
    <text evidence="7">The sequence shown here is derived from an EMBL/GenBank/DDBJ whole genome shotgun (WGS) entry which is preliminary data.</text>
</comment>
<comment type="similarity">
    <text evidence="4">Belongs to the cytochrome b5 family.</text>
</comment>
<dbReference type="GO" id="GO:0046872">
    <property type="term" value="F:metal ion binding"/>
    <property type="evidence" value="ECO:0007669"/>
    <property type="project" value="UniProtKB-KW"/>
</dbReference>
<feature type="signal peptide" evidence="5">
    <location>
        <begin position="1"/>
        <end position="21"/>
    </location>
</feature>
<protein>
    <submittedName>
        <fullName evidence="7">B5 isoform</fullName>
    </submittedName>
</protein>
<dbReference type="PANTHER" id="PTHR19359">
    <property type="entry name" value="CYTOCHROME B5"/>
    <property type="match status" value="1"/>
</dbReference>
<dbReference type="OrthoDB" id="260519at2759"/>
<evidence type="ECO:0000256" key="3">
    <source>
        <dbReference type="ARBA" id="ARBA00023004"/>
    </source>
</evidence>